<feature type="compositionally biased region" description="Polar residues" evidence="1">
    <location>
        <begin position="9"/>
        <end position="25"/>
    </location>
</feature>
<reference evidence="2 3" key="1">
    <citation type="submission" date="2019-05" db="EMBL/GenBank/DDBJ databases">
        <title>Another draft genome of Portunus trituberculatus and its Hox gene families provides insights of decapod evolution.</title>
        <authorList>
            <person name="Jeong J.-H."/>
            <person name="Song I."/>
            <person name="Kim S."/>
            <person name="Choi T."/>
            <person name="Kim D."/>
            <person name="Ryu S."/>
            <person name="Kim W."/>
        </authorList>
    </citation>
    <scope>NUCLEOTIDE SEQUENCE [LARGE SCALE GENOMIC DNA]</scope>
    <source>
        <tissue evidence="2">Muscle</tissue>
    </source>
</reference>
<protein>
    <submittedName>
        <fullName evidence="2">Uncharacterized protein</fullName>
    </submittedName>
</protein>
<gene>
    <name evidence="2" type="ORF">E2C01_090360</name>
</gene>
<accession>A0A5B7JL61</accession>
<evidence type="ECO:0000256" key="1">
    <source>
        <dbReference type="SAM" id="MobiDB-lite"/>
    </source>
</evidence>
<keyword evidence="3" id="KW-1185">Reference proteome</keyword>
<evidence type="ECO:0000313" key="3">
    <source>
        <dbReference type="Proteomes" id="UP000324222"/>
    </source>
</evidence>
<evidence type="ECO:0000313" key="2">
    <source>
        <dbReference type="EMBL" id="MPC95163.1"/>
    </source>
</evidence>
<dbReference type="Proteomes" id="UP000324222">
    <property type="component" value="Unassembled WGS sequence"/>
</dbReference>
<feature type="region of interest" description="Disordered" evidence="1">
    <location>
        <begin position="1"/>
        <end position="25"/>
    </location>
</feature>
<sequence>MLCSHSEPKSNGTFQNTGNIDTDSVDTASQTTECREFTRSLTILCRTLAVTLHHVTFQAGTRTCSFQGIESRVNAALSELLYHRVILETDWIEFACNLLGRRQNRNSVWTYSPPAFPQATESILAAAMARLALPSYAAYATLAMGVKNTHNVILHVPCGIFIKSDVVRGEMDTAGSSGISISAGLGPGRIPERI</sequence>
<proteinExistence type="predicted"/>
<organism evidence="2 3">
    <name type="scientific">Portunus trituberculatus</name>
    <name type="common">Swimming crab</name>
    <name type="synonym">Neptunus trituberculatus</name>
    <dbReference type="NCBI Taxonomy" id="210409"/>
    <lineage>
        <taxon>Eukaryota</taxon>
        <taxon>Metazoa</taxon>
        <taxon>Ecdysozoa</taxon>
        <taxon>Arthropoda</taxon>
        <taxon>Crustacea</taxon>
        <taxon>Multicrustacea</taxon>
        <taxon>Malacostraca</taxon>
        <taxon>Eumalacostraca</taxon>
        <taxon>Eucarida</taxon>
        <taxon>Decapoda</taxon>
        <taxon>Pleocyemata</taxon>
        <taxon>Brachyura</taxon>
        <taxon>Eubrachyura</taxon>
        <taxon>Portunoidea</taxon>
        <taxon>Portunidae</taxon>
        <taxon>Portuninae</taxon>
        <taxon>Portunus</taxon>
    </lineage>
</organism>
<comment type="caution">
    <text evidence="2">The sequence shown here is derived from an EMBL/GenBank/DDBJ whole genome shotgun (WGS) entry which is preliminary data.</text>
</comment>
<dbReference type="EMBL" id="VSRR010101221">
    <property type="protein sequence ID" value="MPC95163.1"/>
    <property type="molecule type" value="Genomic_DNA"/>
</dbReference>
<name>A0A5B7JL61_PORTR</name>
<dbReference type="AlphaFoldDB" id="A0A5B7JL61"/>